<dbReference type="GO" id="GO:0005615">
    <property type="term" value="C:extracellular space"/>
    <property type="evidence" value="ECO:0000318"/>
    <property type="project" value="GO_Central"/>
</dbReference>
<dbReference type="InterPro" id="IPR042185">
    <property type="entry name" value="Serpin_sf_2"/>
</dbReference>
<dbReference type="CDD" id="cd02043">
    <property type="entry name" value="serpinP_plants"/>
    <property type="match status" value="1"/>
</dbReference>
<protein>
    <submittedName>
        <fullName evidence="4">Serpin-like protein</fullName>
    </submittedName>
</protein>
<feature type="domain" description="Serpin" evidence="3">
    <location>
        <begin position="26"/>
        <end position="377"/>
    </location>
</feature>
<dbReference type="eggNOG" id="KOG2392">
    <property type="taxonomic scope" value="Eukaryota"/>
</dbReference>
<dbReference type="EMBL" id="CM001219">
    <property type="protein sequence ID" value="AES68818.1"/>
    <property type="molecule type" value="Genomic_DNA"/>
</dbReference>
<evidence type="ECO:0000259" key="3">
    <source>
        <dbReference type="SMART" id="SM00093"/>
    </source>
</evidence>
<dbReference type="EnsemblPlants" id="AES68818">
    <property type="protein sequence ID" value="AES68818"/>
    <property type="gene ID" value="MTR_3g015620"/>
</dbReference>
<dbReference type="InterPro" id="IPR036186">
    <property type="entry name" value="Serpin_sf"/>
</dbReference>
<dbReference type="InterPro" id="IPR023796">
    <property type="entry name" value="Serpin_dom"/>
</dbReference>
<dbReference type="PROSITE" id="PS00284">
    <property type="entry name" value="SERPIN"/>
    <property type="match status" value="1"/>
</dbReference>
<dbReference type="PaxDb" id="3880-AES68818"/>
<evidence type="ECO:0000313" key="5">
    <source>
        <dbReference type="EnsemblPlants" id="AES68818"/>
    </source>
</evidence>
<proteinExistence type="inferred from homology"/>
<keyword evidence="6" id="KW-1185">Reference proteome</keyword>
<evidence type="ECO:0000256" key="2">
    <source>
        <dbReference type="RuleBase" id="RU000411"/>
    </source>
</evidence>
<dbReference type="PANTHER" id="PTHR11461:SF211">
    <property type="entry name" value="GH10112P-RELATED"/>
    <property type="match status" value="1"/>
</dbReference>
<evidence type="ECO:0000256" key="1">
    <source>
        <dbReference type="ARBA" id="ARBA00009500"/>
    </source>
</evidence>
<dbReference type="SUPFAM" id="SSF56574">
    <property type="entry name" value="Serpins"/>
    <property type="match status" value="1"/>
</dbReference>
<dbReference type="InterPro" id="IPR000215">
    <property type="entry name" value="Serpin_fam"/>
</dbReference>
<name>G7IVY4_MEDTR</name>
<reference evidence="4 6" key="2">
    <citation type="journal article" date="2014" name="BMC Genomics">
        <title>An improved genome release (version Mt4.0) for the model legume Medicago truncatula.</title>
        <authorList>
            <person name="Tang H."/>
            <person name="Krishnakumar V."/>
            <person name="Bidwell S."/>
            <person name="Rosen B."/>
            <person name="Chan A."/>
            <person name="Zhou S."/>
            <person name="Gentzbittel L."/>
            <person name="Childs K.L."/>
            <person name="Yandell M."/>
            <person name="Gundlach H."/>
            <person name="Mayer K.F."/>
            <person name="Schwartz D.C."/>
            <person name="Town C.D."/>
        </authorList>
    </citation>
    <scope>GENOME REANNOTATION</scope>
    <source>
        <strain evidence="5 6">cv. Jemalong A17</strain>
    </source>
</reference>
<dbReference type="Gene3D" id="3.30.497.10">
    <property type="entry name" value="Antithrombin, subunit I, domain 2"/>
    <property type="match status" value="1"/>
</dbReference>
<dbReference type="Gene3D" id="6.20.40.10">
    <property type="match status" value="1"/>
</dbReference>
<evidence type="ECO:0000313" key="4">
    <source>
        <dbReference type="EMBL" id="AES68818.1"/>
    </source>
</evidence>
<dbReference type="Pfam" id="PF00079">
    <property type="entry name" value="Serpin"/>
    <property type="match status" value="1"/>
</dbReference>
<dbReference type="Proteomes" id="UP000002051">
    <property type="component" value="Chromosome 3"/>
</dbReference>
<reference evidence="4 6" key="1">
    <citation type="journal article" date="2011" name="Nature">
        <title>The Medicago genome provides insight into the evolution of rhizobial symbioses.</title>
        <authorList>
            <person name="Young N.D."/>
            <person name="Debelle F."/>
            <person name="Oldroyd G.E."/>
            <person name="Geurts R."/>
            <person name="Cannon S.B."/>
            <person name="Udvardi M.K."/>
            <person name="Benedito V.A."/>
            <person name="Mayer K.F."/>
            <person name="Gouzy J."/>
            <person name="Schoof H."/>
            <person name="Van de Peer Y."/>
            <person name="Proost S."/>
            <person name="Cook D.R."/>
            <person name="Meyers B.C."/>
            <person name="Spannagl M."/>
            <person name="Cheung F."/>
            <person name="De Mita S."/>
            <person name="Krishnakumar V."/>
            <person name="Gundlach H."/>
            <person name="Zhou S."/>
            <person name="Mudge J."/>
            <person name="Bharti A.K."/>
            <person name="Murray J.D."/>
            <person name="Naoumkina M.A."/>
            <person name="Rosen B."/>
            <person name="Silverstein K.A."/>
            <person name="Tang H."/>
            <person name="Rombauts S."/>
            <person name="Zhao P.X."/>
            <person name="Zhou P."/>
            <person name="Barbe V."/>
            <person name="Bardou P."/>
            <person name="Bechner M."/>
            <person name="Bellec A."/>
            <person name="Berger A."/>
            <person name="Berges H."/>
            <person name="Bidwell S."/>
            <person name="Bisseling T."/>
            <person name="Choisne N."/>
            <person name="Couloux A."/>
            <person name="Denny R."/>
            <person name="Deshpande S."/>
            <person name="Dai X."/>
            <person name="Doyle J.J."/>
            <person name="Dudez A.M."/>
            <person name="Farmer A.D."/>
            <person name="Fouteau S."/>
            <person name="Franken C."/>
            <person name="Gibelin C."/>
            <person name="Gish J."/>
            <person name="Goldstein S."/>
            <person name="Gonzalez A.J."/>
            <person name="Green P.J."/>
            <person name="Hallab A."/>
            <person name="Hartog M."/>
            <person name="Hua A."/>
            <person name="Humphray S.J."/>
            <person name="Jeong D.H."/>
            <person name="Jing Y."/>
            <person name="Jocker A."/>
            <person name="Kenton S.M."/>
            <person name="Kim D.J."/>
            <person name="Klee K."/>
            <person name="Lai H."/>
            <person name="Lang C."/>
            <person name="Lin S."/>
            <person name="Macmil S.L."/>
            <person name="Magdelenat G."/>
            <person name="Matthews L."/>
            <person name="McCorrison J."/>
            <person name="Monaghan E.L."/>
            <person name="Mun J.H."/>
            <person name="Najar F.Z."/>
            <person name="Nicholson C."/>
            <person name="Noirot C."/>
            <person name="O'Bleness M."/>
            <person name="Paule C.R."/>
            <person name="Poulain J."/>
            <person name="Prion F."/>
            <person name="Qin B."/>
            <person name="Qu C."/>
            <person name="Retzel E.F."/>
            <person name="Riddle C."/>
            <person name="Sallet E."/>
            <person name="Samain S."/>
            <person name="Samson N."/>
            <person name="Sanders I."/>
            <person name="Saurat O."/>
            <person name="Scarpelli C."/>
            <person name="Schiex T."/>
            <person name="Segurens B."/>
            <person name="Severin A.J."/>
            <person name="Sherrier D.J."/>
            <person name="Shi R."/>
            <person name="Sims S."/>
            <person name="Singer S.R."/>
            <person name="Sinharoy S."/>
            <person name="Sterck L."/>
            <person name="Viollet A."/>
            <person name="Wang B.B."/>
            <person name="Wang K."/>
            <person name="Wang M."/>
            <person name="Wang X."/>
            <person name="Warfsmann J."/>
            <person name="Weissenbach J."/>
            <person name="White D.D."/>
            <person name="White J.D."/>
            <person name="Wiley G.B."/>
            <person name="Wincker P."/>
            <person name="Xing Y."/>
            <person name="Yang L."/>
            <person name="Yao Z."/>
            <person name="Ying F."/>
            <person name="Zhai J."/>
            <person name="Zhou L."/>
            <person name="Zuber A."/>
            <person name="Denarie J."/>
            <person name="Dixon R.A."/>
            <person name="May G.D."/>
            <person name="Schwartz D.C."/>
            <person name="Rogers J."/>
            <person name="Quetier F."/>
            <person name="Town C.D."/>
            <person name="Roe B.A."/>
        </authorList>
    </citation>
    <scope>NUCLEOTIDE SEQUENCE [LARGE SCALE GENOMIC DNA]</scope>
    <source>
        <strain evidence="4">A17</strain>
        <strain evidence="5 6">cv. Jemalong A17</strain>
    </source>
</reference>
<dbReference type="HOGENOM" id="CLU_023330_4_0_1"/>
<dbReference type="SMART" id="SM00093">
    <property type="entry name" value="SERPIN"/>
    <property type="match status" value="1"/>
</dbReference>
<dbReference type="AlphaFoldDB" id="G7IVY4"/>
<dbReference type="OMA" id="MEIMPMS"/>
<accession>G7IVY4</accession>
<dbReference type="Gene3D" id="2.30.39.10">
    <property type="entry name" value="Alpha-1-antitrypsin, domain 1"/>
    <property type="match status" value="2"/>
</dbReference>
<dbReference type="GO" id="GO:0004867">
    <property type="term" value="F:serine-type endopeptidase inhibitor activity"/>
    <property type="evidence" value="ECO:0007669"/>
    <property type="project" value="InterPro"/>
</dbReference>
<gene>
    <name evidence="4" type="ordered locus">MTR_3g015620</name>
</gene>
<comment type="similarity">
    <text evidence="1 2">Belongs to the serpin family.</text>
</comment>
<dbReference type="InterPro" id="IPR023795">
    <property type="entry name" value="Serpin_CS"/>
</dbReference>
<dbReference type="InterPro" id="IPR042178">
    <property type="entry name" value="Serpin_sf_1"/>
</dbReference>
<organism evidence="4 6">
    <name type="scientific">Medicago truncatula</name>
    <name type="common">Barrel medic</name>
    <name type="synonym">Medicago tribuloides</name>
    <dbReference type="NCBI Taxonomy" id="3880"/>
    <lineage>
        <taxon>Eukaryota</taxon>
        <taxon>Viridiplantae</taxon>
        <taxon>Streptophyta</taxon>
        <taxon>Embryophyta</taxon>
        <taxon>Tracheophyta</taxon>
        <taxon>Spermatophyta</taxon>
        <taxon>Magnoliopsida</taxon>
        <taxon>eudicotyledons</taxon>
        <taxon>Gunneridae</taxon>
        <taxon>Pentapetalae</taxon>
        <taxon>rosids</taxon>
        <taxon>fabids</taxon>
        <taxon>Fabales</taxon>
        <taxon>Fabaceae</taxon>
        <taxon>Papilionoideae</taxon>
        <taxon>50 kb inversion clade</taxon>
        <taxon>NPAAA clade</taxon>
        <taxon>Hologalegina</taxon>
        <taxon>IRL clade</taxon>
        <taxon>Trifolieae</taxon>
        <taxon>Medicago</taxon>
    </lineage>
</organism>
<sequence length="380" mass="42039">MAHCESKPEEKRMILESITNQTKVSLRIAKYLFSKESEKNIVFSPLSLQVALSMIAAGSDGPTREQLLDFLLSKSTDHLNSFASHLVSAIISNAAPSGGPCLSFLNGVWVDQSRSLQPSFQQIVSNDYKATLSSVDFKNKATEVLQEVNLWAEKETNGLIKNLLPPGSVDDLVVLIGANALYFKGTWEEQFDIEDTEDYVFHVQNGNSILHLPFEQGGGKRRFSFYLFLPDAEDGLLDLIEKLASEFEYLQHKLPSRKVKVGAFRIPRFNISFELETSSVLKELGVVLPFSDIGGVAKTVAGESLVVSKIFHKSFIEVNEAGTEAAAATAFIEAEYGMSEVEDDTSKIEFVADHPFLFLIREDLSGTVLFIGQVLNPLDM</sequence>
<dbReference type="PANTHER" id="PTHR11461">
    <property type="entry name" value="SERINE PROTEASE INHIBITOR, SERPIN"/>
    <property type="match status" value="1"/>
</dbReference>
<reference evidence="5" key="3">
    <citation type="submission" date="2015-04" db="UniProtKB">
        <authorList>
            <consortium name="EnsemblPlants"/>
        </authorList>
    </citation>
    <scope>IDENTIFICATION</scope>
    <source>
        <strain evidence="5">cv. Jemalong A17</strain>
    </source>
</reference>
<evidence type="ECO:0000313" key="6">
    <source>
        <dbReference type="Proteomes" id="UP000002051"/>
    </source>
</evidence>